<feature type="transmembrane region" description="Helical" evidence="1">
    <location>
        <begin position="44"/>
        <end position="64"/>
    </location>
</feature>
<name>A0A0E0LP58_ORYPU</name>
<organism evidence="2">
    <name type="scientific">Oryza punctata</name>
    <name type="common">Red rice</name>
    <dbReference type="NCBI Taxonomy" id="4537"/>
    <lineage>
        <taxon>Eukaryota</taxon>
        <taxon>Viridiplantae</taxon>
        <taxon>Streptophyta</taxon>
        <taxon>Embryophyta</taxon>
        <taxon>Tracheophyta</taxon>
        <taxon>Spermatophyta</taxon>
        <taxon>Magnoliopsida</taxon>
        <taxon>Liliopsida</taxon>
        <taxon>Poales</taxon>
        <taxon>Poaceae</taxon>
        <taxon>BOP clade</taxon>
        <taxon>Oryzoideae</taxon>
        <taxon>Oryzeae</taxon>
        <taxon>Oryzinae</taxon>
        <taxon>Oryza</taxon>
    </lineage>
</organism>
<feature type="transmembrane region" description="Helical" evidence="1">
    <location>
        <begin position="76"/>
        <end position="94"/>
    </location>
</feature>
<evidence type="ECO:0000313" key="3">
    <source>
        <dbReference type="Proteomes" id="UP000026962"/>
    </source>
</evidence>
<accession>A0A0E0LP58</accession>
<dbReference type="Gramene" id="OPUNC07G23110.1">
    <property type="protein sequence ID" value="OPUNC07G23110.1"/>
    <property type="gene ID" value="OPUNC07G23110"/>
</dbReference>
<reference evidence="2" key="2">
    <citation type="submission" date="2018-05" db="EMBL/GenBank/DDBJ databases">
        <title>OpunRS2 (Oryza punctata Reference Sequence Version 2).</title>
        <authorList>
            <person name="Zhang J."/>
            <person name="Kudrna D."/>
            <person name="Lee S."/>
            <person name="Talag J."/>
            <person name="Welchert J."/>
            <person name="Wing R.A."/>
        </authorList>
    </citation>
    <scope>NUCLEOTIDE SEQUENCE [LARGE SCALE GENOMIC DNA]</scope>
</reference>
<dbReference type="Proteomes" id="UP000026962">
    <property type="component" value="Chromosome 7"/>
</dbReference>
<reference evidence="2" key="1">
    <citation type="submission" date="2015-04" db="UniProtKB">
        <authorList>
            <consortium name="EnsemblPlants"/>
        </authorList>
    </citation>
    <scope>IDENTIFICATION</scope>
</reference>
<evidence type="ECO:0000313" key="2">
    <source>
        <dbReference type="EnsemblPlants" id="OPUNC07G23110.1"/>
    </source>
</evidence>
<dbReference type="EnsemblPlants" id="OPUNC07G23110.1">
    <property type="protein sequence ID" value="OPUNC07G23110.1"/>
    <property type="gene ID" value="OPUNC07G23110"/>
</dbReference>
<evidence type="ECO:0000256" key="1">
    <source>
        <dbReference type="SAM" id="Phobius"/>
    </source>
</evidence>
<keyword evidence="1" id="KW-1133">Transmembrane helix</keyword>
<keyword evidence="1" id="KW-0472">Membrane</keyword>
<keyword evidence="3" id="KW-1185">Reference proteome</keyword>
<dbReference type="STRING" id="4537.A0A0E0LP58"/>
<protein>
    <submittedName>
        <fullName evidence="2">Uncharacterized protein</fullName>
    </submittedName>
</protein>
<proteinExistence type="predicted"/>
<dbReference type="HOGENOM" id="CLU_1761759_0_0_1"/>
<sequence length="148" mass="16755">MFSPNRSEYQLFFRTWGAFRPFSWNRAIVVICLNDIMRTQRREFHGLLVPMLMLVAATVPFPGVHKLKGGPLHNAILLWSPLIVMLLLVPSLLCKQTTVAHKGNCLIARTFYMISLCAATDDQQITVSKHHQNSFIGLSSINYNPATK</sequence>
<keyword evidence="1" id="KW-0812">Transmembrane</keyword>
<dbReference type="AlphaFoldDB" id="A0A0E0LP58"/>